<keyword evidence="1 2" id="KW-1015">Disulfide bond</keyword>
<dbReference type="PROSITE" id="PS50068">
    <property type="entry name" value="LDLRA_2"/>
    <property type="match status" value="1"/>
</dbReference>
<dbReference type="SUPFAM" id="SSF57424">
    <property type="entry name" value="LDL receptor-like module"/>
    <property type="match status" value="1"/>
</dbReference>
<feature type="non-terminal residue" evidence="3">
    <location>
        <position position="1"/>
    </location>
</feature>
<feature type="disulfide bond" evidence="2">
    <location>
        <begin position="284"/>
        <end position="299"/>
    </location>
</feature>
<dbReference type="InterPro" id="IPR023415">
    <property type="entry name" value="LDLR_class-A_CS"/>
</dbReference>
<keyword evidence="4" id="KW-1185">Reference proteome</keyword>
<protein>
    <recommendedName>
        <fullName evidence="5">Lipoprotein receptor</fullName>
    </recommendedName>
</protein>
<evidence type="ECO:0008006" key="5">
    <source>
        <dbReference type="Google" id="ProtNLM"/>
    </source>
</evidence>
<dbReference type="AlphaFoldDB" id="A0AAV5SFQ1"/>
<dbReference type="InterPro" id="IPR002172">
    <property type="entry name" value="LDrepeatLR_classA_rpt"/>
</dbReference>
<dbReference type="PROSITE" id="PS01209">
    <property type="entry name" value="LDLRA_1"/>
    <property type="match status" value="1"/>
</dbReference>
<dbReference type="InterPro" id="IPR036055">
    <property type="entry name" value="LDL_receptor-like_sf"/>
</dbReference>
<proteinExistence type="predicted"/>
<dbReference type="EMBL" id="BTSX01000001">
    <property type="protein sequence ID" value="GMS80249.1"/>
    <property type="molecule type" value="Genomic_DNA"/>
</dbReference>
<reference evidence="3" key="1">
    <citation type="submission" date="2023-10" db="EMBL/GenBank/DDBJ databases">
        <title>Genome assembly of Pristionchus species.</title>
        <authorList>
            <person name="Yoshida K."/>
            <person name="Sommer R.J."/>
        </authorList>
    </citation>
    <scope>NUCLEOTIDE SEQUENCE</scope>
    <source>
        <strain evidence="3">RS0144</strain>
    </source>
</reference>
<gene>
    <name evidence="3" type="ORF">PENTCL1PPCAC_2424</name>
</gene>
<evidence type="ECO:0000256" key="1">
    <source>
        <dbReference type="ARBA" id="ARBA00023157"/>
    </source>
</evidence>
<dbReference type="Gene3D" id="4.10.400.10">
    <property type="entry name" value="Low-density Lipoprotein Receptor"/>
    <property type="match status" value="1"/>
</dbReference>
<feature type="non-terminal residue" evidence="3">
    <location>
        <position position="340"/>
    </location>
</feature>
<organism evidence="3 4">
    <name type="scientific">Pristionchus entomophagus</name>
    <dbReference type="NCBI Taxonomy" id="358040"/>
    <lineage>
        <taxon>Eukaryota</taxon>
        <taxon>Metazoa</taxon>
        <taxon>Ecdysozoa</taxon>
        <taxon>Nematoda</taxon>
        <taxon>Chromadorea</taxon>
        <taxon>Rhabditida</taxon>
        <taxon>Rhabditina</taxon>
        <taxon>Diplogasteromorpha</taxon>
        <taxon>Diplogasteroidea</taxon>
        <taxon>Neodiplogasteridae</taxon>
        <taxon>Pristionchus</taxon>
    </lineage>
</organism>
<comment type="caution">
    <text evidence="3">The sequence shown here is derived from an EMBL/GenBank/DDBJ whole genome shotgun (WGS) entry which is preliminary data.</text>
</comment>
<evidence type="ECO:0000313" key="3">
    <source>
        <dbReference type="EMBL" id="GMS80249.1"/>
    </source>
</evidence>
<dbReference type="SMART" id="SM00192">
    <property type="entry name" value="LDLa"/>
    <property type="match status" value="1"/>
</dbReference>
<comment type="caution">
    <text evidence="2">Lacks conserved residue(s) required for the propagation of feature annotation.</text>
</comment>
<dbReference type="Proteomes" id="UP001432027">
    <property type="component" value="Unassembled WGS sequence"/>
</dbReference>
<evidence type="ECO:0000256" key="2">
    <source>
        <dbReference type="PROSITE-ProRule" id="PRU00124"/>
    </source>
</evidence>
<evidence type="ECO:0000313" key="4">
    <source>
        <dbReference type="Proteomes" id="UP001432027"/>
    </source>
</evidence>
<accession>A0AAV5SFQ1</accession>
<sequence>LLFPCQHSTVVHIEALNDFKKSHPRVLIPNECTAIRGLPMDFTAIEIRLNISLSFDGDQSISVFSNSYSLHSQHLDRPIVEFSYVRKDEDCRLSCDKMSHSIYSTPSCIGNMISEDEIDVCDMTGNCKWKGSPQNLVKPEGLQLVNRKVYLVMNATEETVTYTSPYIAHTSIKCSFLVDAFMPEKRSSMDISYSTLDGNHSNFIHLLETHLPHRLAPFSLSIGHFFSPIRIEITCHKGSICKIDNLRMKNCEDDSPAVEVCPSLSSFLCSSSSHSKCLSHDRICDLVSDCNTGEDEENCDDIPSHGLCDFSNSSIWSFCPGWTSNGELNGISFGKATGRK</sequence>
<name>A0AAV5SFQ1_9BILA</name>